<dbReference type="InterPro" id="IPR005320">
    <property type="entry name" value="Peptidase_S51"/>
</dbReference>
<name>A0ABY8WZF9_9BACL</name>
<gene>
    <name evidence="5" type="ORF">QPK24_15280</name>
</gene>
<dbReference type="RefSeq" id="WP_285742502.1">
    <property type="nucleotide sequence ID" value="NZ_CP127162.1"/>
</dbReference>
<keyword evidence="2" id="KW-0645">Protease</keyword>
<evidence type="ECO:0000313" key="6">
    <source>
        <dbReference type="Proteomes" id="UP001236415"/>
    </source>
</evidence>
<dbReference type="EMBL" id="CP127162">
    <property type="protein sequence ID" value="WIV17774.1"/>
    <property type="molecule type" value="Genomic_DNA"/>
</dbReference>
<dbReference type="SUPFAM" id="SSF52317">
    <property type="entry name" value="Class I glutamine amidotransferase-like"/>
    <property type="match status" value="1"/>
</dbReference>
<evidence type="ECO:0000256" key="2">
    <source>
        <dbReference type="ARBA" id="ARBA00022670"/>
    </source>
</evidence>
<keyword evidence="6" id="KW-1185">Reference proteome</keyword>
<keyword evidence="3" id="KW-0378">Hydrolase</keyword>
<evidence type="ECO:0000256" key="3">
    <source>
        <dbReference type="ARBA" id="ARBA00022801"/>
    </source>
</evidence>
<protein>
    <submittedName>
        <fullName evidence="5">Peptidase E</fullName>
    </submittedName>
</protein>
<evidence type="ECO:0000256" key="1">
    <source>
        <dbReference type="ARBA" id="ARBA00006534"/>
    </source>
</evidence>
<dbReference type="PANTHER" id="PTHR20842">
    <property type="entry name" value="PROTEASE S51 ALPHA-ASPARTYL DIPEPTIDASE"/>
    <property type="match status" value="1"/>
</dbReference>
<evidence type="ECO:0000313" key="5">
    <source>
        <dbReference type="EMBL" id="WIV17774.1"/>
    </source>
</evidence>
<dbReference type="Proteomes" id="UP001236415">
    <property type="component" value="Chromosome"/>
</dbReference>
<dbReference type="Pfam" id="PF03575">
    <property type="entry name" value="Peptidase_S51"/>
    <property type="match status" value="1"/>
</dbReference>
<evidence type="ECO:0000256" key="4">
    <source>
        <dbReference type="ARBA" id="ARBA00022825"/>
    </source>
</evidence>
<dbReference type="Gene3D" id="3.40.50.880">
    <property type="match status" value="1"/>
</dbReference>
<dbReference type="PANTHER" id="PTHR20842:SF0">
    <property type="entry name" value="ALPHA-ASPARTYL DIPEPTIDASE"/>
    <property type="match status" value="1"/>
</dbReference>
<comment type="similarity">
    <text evidence="1">Belongs to the peptidase S51 family.</text>
</comment>
<reference evidence="5 6" key="1">
    <citation type="submission" date="2023-06" db="EMBL/GenBank/DDBJ databases">
        <title>Paenibacillus polygonum sp. nov., an endophytic bacterium, isolated from Polygonum lapathifolium L. in Nanji Wetland National Nature Reserve, South of Poyang Lake, Jiangxi Province, China.</title>
        <authorList>
            <person name="Yu Z."/>
        </authorList>
    </citation>
    <scope>NUCLEOTIDE SEQUENCE [LARGE SCALE GENOMIC DNA]</scope>
    <source>
        <strain evidence="5 6">C31</strain>
    </source>
</reference>
<accession>A0ABY8WZF9</accession>
<sequence>MTSQIIAMGGGGFSMEPDNSLLDQYILAQSVLNQPKICFLPTASGDAEAYVKRFYEAFDQHCCIPSHLSLSSPPCRNLDDFVLDKDIIYVGGGSTKTLLALWKERGLDQILTTAWKQGIVLAGLSAGSLCWYEEGITDSDQGSYSSIRGLGLLPGSHSPHYDDMDSGEYTYKPAYRKLVEEGELKQGVAADNGTALHYIGTDLYKVVSSRRNAFAYQVSRTEDGLLEKRLEPHFLGNEKKI</sequence>
<organism evidence="5 6">
    <name type="scientific">Paenibacillus polygoni</name>
    <dbReference type="NCBI Taxonomy" id="3050112"/>
    <lineage>
        <taxon>Bacteria</taxon>
        <taxon>Bacillati</taxon>
        <taxon>Bacillota</taxon>
        <taxon>Bacilli</taxon>
        <taxon>Bacillales</taxon>
        <taxon>Paenibacillaceae</taxon>
        <taxon>Paenibacillus</taxon>
    </lineage>
</organism>
<dbReference type="InterPro" id="IPR029062">
    <property type="entry name" value="Class_I_gatase-like"/>
</dbReference>
<dbReference type="CDD" id="cd03146">
    <property type="entry name" value="GAT1_Peptidase_E"/>
    <property type="match status" value="1"/>
</dbReference>
<proteinExistence type="inferred from homology"/>
<keyword evidence="4" id="KW-0720">Serine protease</keyword>